<organism evidence="10 11">
    <name type="scientific">Luteibaculum oceani</name>
    <dbReference type="NCBI Taxonomy" id="1294296"/>
    <lineage>
        <taxon>Bacteria</taxon>
        <taxon>Pseudomonadati</taxon>
        <taxon>Bacteroidota</taxon>
        <taxon>Flavobacteriia</taxon>
        <taxon>Flavobacteriales</taxon>
        <taxon>Luteibaculaceae</taxon>
        <taxon>Luteibaculum</taxon>
    </lineage>
</organism>
<keyword evidence="3 9" id="KW-0479">Metal-binding</keyword>
<dbReference type="PANTHER" id="PTHR43210:SF2">
    <property type="entry name" value="ATP-DEPENDENT DETHIOBIOTIN SYNTHETASE BIOD 2"/>
    <property type="match status" value="1"/>
</dbReference>
<feature type="active site" evidence="9">
    <location>
        <position position="34"/>
    </location>
</feature>
<comment type="catalytic activity">
    <reaction evidence="8">
        <text>(7R,8S)-8-amino-7-(carboxyamino)nonanoate + ATP = (4R,5S)-dethiobiotin + ADP + phosphate + H(+)</text>
        <dbReference type="Rhea" id="RHEA:63684"/>
        <dbReference type="ChEBI" id="CHEBI:15378"/>
        <dbReference type="ChEBI" id="CHEBI:30616"/>
        <dbReference type="ChEBI" id="CHEBI:43474"/>
        <dbReference type="ChEBI" id="CHEBI:149470"/>
        <dbReference type="ChEBI" id="CHEBI:149473"/>
        <dbReference type="ChEBI" id="CHEBI:456216"/>
    </reaction>
</comment>
<comment type="similarity">
    <text evidence="9">Belongs to the dethiobiotin synthetase family.</text>
</comment>
<keyword evidence="11" id="KW-1185">Reference proteome</keyword>
<keyword evidence="6 9" id="KW-0067">ATP-binding</keyword>
<feature type="binding site" evidence="9">
    <location>
        <begin position="101"/>
        <end position="104"/>
    </location>
    <ligand>
        <name>ATP</name>
        <dbReference type="ChEBI" id="CHEBI:30616"/>
    </ligand>
</feature>
<keyword evidence="2 9" id="KW-0436">Ligase</keyword>
<keyword evidence="5 9" id="KW-0093">Biotin biosynthesis</keyword>
<evidence type="ECO:0000256" key="1">
    <source>
        <dbReference type="ARBA" id="ARBA00022490"/>
    </source>
</evidence>
<evidence type="ECO:0000313" key="11">
    <source>
        <dbReference type="Proteomes" id="UP000321168"/>
    </source>
</evidence>
<dbReference type="PIRSF" id="PIRSF006755">
    <property type="entry name" value="DTB_synth"/>
    <property type="match status" value="1"/>
</dbReference>
<dbReference type="RefSeq" id="WP_147014360.1">
    <property type="nucleotide sequence ID" value="NZ_VORB01000005.1"/>
</dbReference>
<comment type="caution">
    <text evidence="9">Lacks conserved residue(s) required for the propagation of feature annotation.</text>
</comment>
<feature type="binding site" evidence="9">
    <location>
        <position position="45"/>
    </location>
    <ligand>
        <name>ATP</name>
        <dbReference type="ChEBI" id="CHEBI:30616"/>
    </ligand>
</feature>
<dbReference type="GO" id="GO:0000287">
    <property type="term" value="F:magnesium ion binding"/>
    <property type="evidence" value="ECO:0007669"/>
    <property type="project" value="UniProtKB-UniRule"/>
</dbReference>
<evidence type="ECO:0000256" key="9">
    <source>
        <dbReference type="HAMAP-Rule" id="MF_00336"/>
    </source>
</evidence>
<dbReference type="InterPro" id="IPR027417">
    <property type="entry name" value="P-loop_NTPase"/>
</dbReference>
<comment type="caution">
    <text evidence="10">The sequence shown here is derived from an EMBL/GenBank/DDBJ whole genome shotgun (WGS) entry which is preliminary data.</text>
</comment>
<evidence type="ECO:0000256" key="8">
    <source>
        <dbReference type="ARBA" id="ARBA00047386"/>
    </source>
</evidence>
<keyword evidence="1 9" id="KW-0963">Cytoplasm</keyword>
<dbReference type="Gene3D" id="3.40.50.300">
    <property type="entry name" value="P-loop containing nucleotide triphosphate hydrolases"/>
    <property type="match status" value="1"/>
</dbReference>
<dbReference type="GO" id="GO:0004141">
    <property type="term" value="F:dethiobiotin synthase activity"/>
    <property type="evidence" value="ECO:0007669"/>
    <property type="project" value="UniProtKB-UniRule"/>
</dbReference>
<comment type="subcellular location">
    <subcellularLocation>
        <location evidence="9">Cytoplasm</location>
    </subcellularLocation>
</comment>
<evidence type="ECO:0000256" key="3">
    <source>
        <dbReference type="ARBA" id="ARBA00022723"/>
    </source>
</evidence>
<sequence length="211" mass="23205">MHNKPLFVTGIGTGIGKTVFSSILCTALDADYWKPVQAGDLEHSDSIFVKKHATLNKGKVLPEGYCLKFAMSPHKAAELEQVEIDRELLDPPATENNLVIEGAGGLMVPITTRFTYLDYITELNPRVFLVVKNYLGSINHTLLSIAALQSRSIDVAGLIIMGDQNEGSEQAYEEMGKLPIIARIPWAKPLNASFVKEQAQIVRASILQQEL</sequence>
<keyword evidence="4 9" id="KW-0547">Nucleotide-binding</keyword>
<dbReference type="UniPathway" id="UPA00078">
    <property type="reaction ID" value="UER00161"/>
</dbReference>
<keyword evidence="7 9" id="KW-0460">Magnesium</keyword>
<dbReference type="OrthoDB" id="9802097at2"/>
<dbReference type="Pfam" id="PF13500">
    <property type="entry name" value="AAA_26"/>
    <property type="match status" value="1"/>
</dbReference>
<feature type="binding site" evidence="9">
    <location>
        <begin position="14"/>
        <end position="19"/>
    </location>
    <ligand>
        <name>ATP</name>
        <dbReference type="ChEBI" id="CHEBI:30616"/>
    </ligand>
</feature>
<dbReference type="EMBL" id="VORB01000005">
    <property type="protein sequence ID" value="TXC78836.1"/>
    <property type="molecule type" value="Genomic_DNA"/>
</dbReference>
<feature type="binding site" evidence="9">
    <location>
        <position position="18"/>
    </location>
    <ligand>
        <name>Mg(2+)</name>
        <dbReference type="ChEBI" id="CHEBI:18420"/>
    </ligand>
</feature>
<evidence type="ECO:0000256" key="2">
    <source>
        <dbReference type="ARBA" id="ARBA00022598"/>
    </source>
</evidence>
<dbReference type="SUPFAM" id="SSF52540">
    <property type="entry name" value="P-loop containing nucleoside triphosphate hydrolases"/>
    <property type="match status" value="1"/>
</dbReference>
<reference evidence="10 11" key="1">
    <citation type="submission" date="2019-08" db="EMBL/GenBank/DDBJ databases">
        <title>Genome of Luteibaculum oceani JCM 18817.</title>
        <authorList>
            <person name="Bowman J.P."/>
        </authorList>
    </citation>
    <scope>NUCLEOTIDE SEQUENCE [LARGE SCALE GENOMIC DNA]</scope>
    <source>
        <strain evidence="10 11">JCM 18817</strain>
    </source>
</reference>
<proteinExistence type="inferred from homology"/>
<dbReference type="EC" id="6.3.3.3" evidence="9"/>
<dbReference type="HAMAP" id="MF_00336">
    <property type="entry name" value="BioD"/>
    <property type="match status" value="1"/>
</dbReference>
<dbReference type="GO" id="GO:0005829">
    <property type="term" value="C:cytosol"/>
    <property type="evidence" value="ECO:0007669"/>
    <property type="project" value="TreeGrafter"/>
</dbReference>
<evidence type="ECO:0000256" key="6">
    <source>
        <dbReference type="ARBA" id="ARBA00022840"/>
    </source>
</evidence>
<accession>A0A5C6V2X1</accession>
<comment type="subunit">
    <text evidence="9">Homodimer.</text>
</comment>
<dbReference type="NCBIfam" id="TIGR00347">
    <property type="entry name" value="bioD"/>
    <property type="match status" value="1"/>
</dbReference>
<dbReference type="InterPro" id="IPR004472">
    <property type="entry name" value="DTB_synth_BioD"/>
</dbReference>
<comment type="catalytic activity">
    <reaction evidence="9">
        <text>(7R,8S)-7,8-diammoniononanoate + CO2 + ATP = (4R,5S)-dethiobiotin + ADP + phosphate + 3 H(+)</text>
        <dbReference type="Rhea" id="RHEA:15805"/>
        <dbReference type="ChEBI" id="CHEBI:15378"/>
        <dbReference type="ChEBI" id="CHEBI:16526"/>
        <dbReference type="ChEBI" id="CHEBI:30616"/>
        <dbReference type="ChEBI" id="CHEBI:43474"/>
        <dbReference type="ChEBI" id="CHEBI:149469"/>
        <dbReference type="ChEBI" id="CHEBI:149473"/>
        <dbReference type="ChEBI" id="CHEBI:456216"/>
        <dbReference type="EC" id="6.3.3.3"/>
    </reaction>
</comment>
<feature type="binding site" evidence="9">
    <location>
        <position position="45"/>
    </location>
    <ligand>
        <name>Mg(2+)</name>
        <dbReference type="ChEBI" id="CHEBI:18420"/>
    </ligand>
</feature>
<name>A0A5C6V2X1_9FLAO</name>
<dbReference type="AlphaFoldDB" id="A0A5C6V2X1"/>
<comment type="cofactor">
    <cofactor evidence="9">
        <name>Mg(2+)</name>
        <dbReference type="ChEBI" id="CHEBI:18420"/>
    </cofactor>
</comment>
<evidence type="ECO:0000256" key="5">
    <source>
        <dbReference type="ARBA" id="ARBA00022756"/>
    </source>
</evidence>
<protein>
    <recommendedName>
        <fullName evidence="9">ATP-dependent dethiobiotin synthetase BioD</fullName>
        <ecNumber evidence="9">6.3.3.3</ecNumber>
    </recommendedName>
    <alternativeName>
        <fullName evidence="9">DTB synthetase</fullName>
        <shortName evidence="9">DTBS</shortName>
    </alternativeName>
    <alternativeName>
        <fullName evidence="9">Dethiobiotin synthase</fullName>
    </alternativeName>
</protein>
<feature type="binding site" evidence="9">
    <location>
        <position position="101"/>
    </location>
    <ligand>
        <name>Mg(2+)</name>
        <dbReference type="ChEBI" id="CHEBI:18420"/>
    </ligand>
</feature>
<evidence type="ECO:0000256" key="4">
    <source>
        <dbReference type="ARBA" id="ARBA00022741"/>
    </source>
</evidence>
<comment type="pathway">
    <text evidence="9">Cofactor biosynthesis; biotin biosynthesis; biotin from 7,8-diaminononanoate: step 1/2.</text>
</comment>
<dbReference type="CDD" id="cd03109">
    <property type="entry name" value="DTBS"/>
    <property type="match status" value="1"/>
</dbReference>
<dbReference type="Proteomes" id="UP000321168">
    <property type="component" value="Unassembled WGS sequence"/>
</dbReference>
<dbReference type="GO" id="GO:0009102">
    <property type="term" value="P:biotin biosynthetic process"/>
    <property type="evidence" value="ECO:0007669"/>
    <property type="project" value="UniProtKB-UniRule"/>
</dbReference>
<evidence type="ECO:0000313" key="10">
    <source>
        <dbReference type="EMBL" id="TXC78836.1"/>
    </source>
</evidence>
<comment type="function">
    <text evidence="9">Catalyzes a mechanistically unusual reaction, the ATP-dependent insertion of CO2 between the N7 and N8 nitrogen atoms of 7,8-diaminopelargonic acid (DAPA, also called 7,8-diammoniononanoate) to form a ureido ring.</text>
</comment>
<gene>
    <name evidence="9 10" type="primary">bioD</name>
    <name evidence="10" type="ORF">FRX97_06390</name>
</gene>
<dbReference type="GO" id="GO:0005524">
    <property type="term" value="F:ATP binding"/>
    <property type="evidence" value="ECO:0007669"/>
    <property type="project" value="UniProtKB-UniRule"/>
</dbReference>
<evidence type="ECO:0000256" key="7">
    <source>
        <dbReference type="ARBA" id="ARBA00022842"/>
    </source>
</evidence>
<dbReference type="PANTHER" id="PTHR43210">
    <property type="entry name" value="DETHIOBIOTIN SYNTHETASE"/>
    <property type="match status" value="1"/>
</dbReference>